<proteinExistence type="inferred from homology"/>
<keyword evidence="12" id="KW-1185">Reference proteome</keyword>
<dbReference type="SUPFAM" id="SSF51735">
    <property type="entry name" value="NAD(P)-binding Rossmann-fold domains"/>
    <property type="match status" value="1"/>
</dbReference>
<dbReference type="SMART" id="SM00829">
    <property type="entry name" value="PKS_ER"/>
    <property type="match status" value="1"/>
</dbReference>
<dbReference type="Pfam" id="PF00107">
    <property type="entry name" value="ADH_zinc_N"/>
    <property type="match status" value="1"/>
</dbReference>
<dbReference type="InterPro" id="IPR013149">
    <property type="entry name" value="ADH-like_C"/>
</dbReference>
<dbReference type="CDD" id="cd05284">
    <property type="entry name" value="arabinose_DH_like"/>
    <property type="match status" value="1"/>
</dbReference>
<dbReference type="AlphaFoldDB" id="A0A6G8PVP8"/>
<sequence>MQAARLHRYDPSIPTESLQVEQVEEPKIENPFDVIVRVGAAGLCRTDIHVVEGQWAPIQDADGSLLPYILGHENSGWVEEVGSAVTNVQPGDTVICHPLMTCGLCHYCRAGRDMQCVNGAFPGISQDGGFAQLLRTSARSVVKLDPVLQPKDIAALADAGLTAHHAVRKSVPELYAGTNAVVIGAGGLGHIGIQCLRAMTPTNIIVVDPNEEALELAKEWGADETVQVREGYSDQVIEMTNGGAEVVFDYVGERGAEDEAWKMTRPAGFHYVIGYGGTVNVPTIDIISTERSVIGNLVGTYNDLEELMNLTARGLVKLHTATYPLDAVNDAIQDLNTGKLRGRGILVPEGAEA</sequence>
<comment type="catalytic activity">
    <reaction evidence="7">
        <text>a secondary alcohol + NAD(+) = a ketone + NADH + H(+)</text>
        <dbReference type="Rhea" id="RHEA:10740"/>
        <dbReference type="ChEBI" id="CHEBI:15378"/>
        <dbReference type="ChEBI" id="CHEBI:17087"/>
        <dbReference type="ChEBI" id="CHEBI:35681"/>
        <dbReference type="ChEBI" id="CHEBI:57540"/>
        <dbReference type="ChEBI" id="CHEBI:57945"/>
        <dbReference type="EC" id="1.1.1.1"/>
    </reaction>
</comment>
<evidence type="ECO:0000256" key="2">
    <source>
        <dbReference type="ARBA" id="ARBA00008072"/>
    </source>
</evidence>
<feature type="domain" description="Enoyl reductase (ER)" evidence="10">
    <location>
        <begin position="14"/>
        <end position="346"/>
    </location>
</feature>
<keyword evidence="5 9" id="KW-0862">Zinc</keyword>
<dbReference type="Gene3D" id="3.90.180.10">
    <property type="entry name" value="Medium-chain alcohol dehydrogenases, catalytic domain"/>
    <property type="match status" value="1"/>
</dbReference>
<dbReference type="InterPro" id="IPR013154">
    <property type="entry name" value="ADH-like_N"/>
</dbReference>
<evidence type="ECO:0000256" key="5">
    <source>
        <dbReference type="ARBA" id="ARBA00022833"/>
    </source>
</evidence>
<dbReference type="Proteomes" id="UP000502706">
    <property type="component" value="Chromosome"/>
</dbReference>
<comment type="similarity">
    <text evidence="2 9">Belongs to the zinc-containing alcohol dehydrogenase family.</text>
</comment>
<evidence type="ECO:0000256" key="7">
    <source>
        <dbReference type="ARBA" id="ARBA00049164"/>
    </source>
</evidence>
<comment type="cofactor">
    <cofactor evidence="1 9">
        <name>Zn(2+)</name>
        <dbReference type="ChEBI" id="CHEBI:29105"/>
    </cofactor>
</comment>
<evidence type="ECO:0000313" key="12">
    <source>
        <dbReference type="Proteomes" id="UP000502706"/>
    </source>
</evidence>
<dbReference type="InterPro" id="IPR002328">
    <property type="entry name" value="ADH_Zn_CS"/>
</dbReference>
<evidence type="ECO:0000256" key="9">
    <source>
        <dbReference type="RuleBase" id="RU361277"/>
    </source>
</evidence>
<evidence type="ECO:0000256" key="1">
    <source>
        <dbReference type="ARBA" id="ARBA00001947"/>
    </source>
</evidence>
<evidence type="ECO:0000256" key="3">
    <source>
        <dbReference type="ARBA" id="ARBA00013190"/>
    </source>
</evidence>
<dbReference type="EMBL" id="CP045121">
    <property type="protein sequence ID" value="QIN78282.1"/>
    <property type="molecule type" value="Genomic_DNA"/>
</dbReference>
<dbReference type="InterPro" id="IPR011032">
    <property type="entry name" value="GroES-like_sf"/>
</dbReference>
<evidence type="ECO:0000259" key="10">
    <source>
        <dbReference type="SMART" id="SM00829"/>
    </source>
</evidence>
<dbReference type="SUPFAM" id="SSF50129">
    <property type="entry name" value="GroES-like"/>
    <property type="match status" value="1"/>
</dbReference>
<evidence type="ECO:0000256" key="8">
    <source>
        <dbReference type="ARBA" id="ARBA00049243"/>
    </source>
</evidence>
<dbReference type="KEGG" id="rmar:GBA65_06885"/>
<evidence type="ECO:0000256" key="4">
    <source>
        <dbReference type="ARBA" id="ARBA00022723"/>
    </source>
</evidence>
<dbReference type="GO" id="GO:0008270">
    <property type="term" value="F:zinc ion binding"/>
    <property type="evidence" value="ECO:0007669"/>
    <property type="project" value="InterPro"/>
</dbReference>
<organism evidence="11 12">
    <name type="scientific">Rubrobacter marinus</name>
    <dbReference type="NCBI Taxonomy" id="2653852"/>
    <lineage>
        <taxon>Bacteria</taxon>
        <taxon>Bacillati</taxon>
        <taxon>Actinomycetota</taxon>
        <taxon>Rubrobacteria</taxon>
        <taxon>Rubrobacterales</taxon>
        <taxon>Rubrobacteraceae</taxon>
        <taxon>Rubrobacter</taxon>
    </lineage>
</organism>
<name>A0A6G8PVP8_9ACTN</name>
<reference evidence="11 12" key="1">
    <citation type="submission" date="2019-10" db="EMBL/GenBank/DDBJ databases">
        <title>Rubrobacter sp nov SCSIO 52915 isolated from a deep-sea sediment in the South China Sea.</title>
        <authorList>
            <person name="Chen R.W."/>
        </authorList>
    </citation>
    <scope>NUCLEOTIDE SEQUENCE [LARGE SCALE GENOMIC DNA]</scope>
    <source>
        <strain evidence="11 12">SCSIO 52915</strain>
    </source>
</reference>
<protein>
    <recommendedName>
        <fullName evidence="3">alcohol dehydrogenase</fullName>
        <ecNumber evidence="3">1.1.1.1</ecNumber>
    </recommendedName>
</protein>
<dbReference type="Pfam" id="PF08240">
    <property type="entry name" value="ADH_N"/>
    <property type="match status" value="1"/>
</dbReference>
<evidence type="ECO:0000313" key="11">
    <source>
        <dbReference type="EMBL" id="QIN78282.1"/>
    </source>
</evidence>
<accession>A0A6G8PVP8</accession>
<evidence type="ECO:0000256" key="6">
    <source>
        <dbReference type="ARBA" id="ARBA00023002"/>
    </source>
</evidence>
<dbReference type="EC" id="1.1.1.1" evidence="3"/>
<dbReference type="InterPro" id="IPR036291">
    <property type="entry name" value="NAD(P)-bd_dom_sf"/>
</dbReference>
<dbReference type="RefSeq" id="WP_166395958.1">
    <property type="nucleotide sequence ID" value="NZ_CP045121.1"/>
</dbReference>
<dbReference type="PANTHER" id="PTHR42940">
    <property type="entry name" value="ALCOHOL DEHYDROGENASE 1-RELATED"/>
    <property type="match status" value="1"/>
</dbReference>
<comment type="catalytic activity">
    <reaction evidence="8">
        <text>a primary alcohol + NAD(+) = an aldehyde + NADH + H(+)</text>
        <dbReference type="Rhea" id="RHEA:10736"/>
        <dbReference type="ChEBI" id="CHEBI:15378"/>
        <dbReference type="ChEBI" id="CHEBI:15734"/>
        <dbReference type="ChEBI" id="CHEBI:17478"/>
        <dbReference type="ChEBI" id="CHEBI:57540"/>
        <dbReference type="ChEBI" id="CHEBI:57945"/>
        <dbReference type="EC" id="1.1.1.1"/>
    </reaction>
</comment>
<dbReference type="PANTHER" id="PTHR42940:SF8">
    <property type="entry name" value="VACUOLAR PROTEIN SORTING-ASSOCIATED PROTEIN 11"/>
    <property type="match status" value="1"/>
</dbReference>
<dbReference type="Gene3D" id="3.40.50.720">
    <property type="entry name" value="NAD(P)-binding Rossmann-like Domain"/>
    <property type="match status" value="1"/>
</dbReference>
<dbReference type="GO" id="GO:0004022">
    <property type="term" value="F:alcohol dehydrogenase (NAD+) activity"/>
    <property type="evidence" value="ECO:0007669"/>
    <property type="project" value="UniProtKB-EC"/>
</dbReference>
<dbReference type="PROSITE" id="PS00059">
    <property type="entry name" value="ADH_ZINC"/>
    <property type="match status" value="1"/>
</dbReference>
<keyword evidence="6" id="KW-0560">Oxidoreductase</keyword>
<gene>
    <name evidence="11" type="ORF">GBA65_06885</name>
</gene>
<dbReference type="InterPro" id="IPR020843">
    <property type="entry name" value="ER"/>
</dbReference>
<keyword evidence="4 9" id="KW-0479">Metal-binding</keyword>